<comment type="subcellular location">
    <subcellularLocation>
        <location evidence="1">Membrane</location>
        <topology evidence="1">Single-pass type I membrane protein</topology>
    </subcellularLocation>
</comment>
<evidence type="ECO:0000256" key="2">
    <source>
        <dbReference type="ARBA" id="ARBA00023037"/>
    </source>
</evidence>
<proteinExistence type="predicted"/>
<evidence type="ECO:0000256" key="4">
    <source>
        <dbReference type="ARBA" id="ARBA00023180"/>
    </source>
</evidence>
<evidence type="ECO:0000256" key="1">
    <source>
        <dbReference type="ARBA" id="ARBA00004479"/>
    </source>
</evidence>
<keyword evidence="2" id="KW-0401">Integrin</keyword>
<evidence type="ECO:0000256" key="5">
    <source>
        <dbReference type="SAM" id="MobiDB-lite"/>
    </source>
</evidence>
<dbReference type="GeneID" id="109378917"/>
<dbReference type="GO" id="GO:0009897">
    <property type="term" value="C:external side of plasma membrane"/>
    <property type="evidence" value="ECO:0007669"/>
    <property type="project" value="TreeGrafter"/>
</dbReference>
<dbReference type="PANTHER" id="PTHR23220">
    <property type="entry name" value="INTEGRIN ALPHA"/>
    <property type="match status" value="1"/>
</dbReference>
<keyword evidence="4" id="KW-0325">Glycoprotein</keyword>
<keyword evidence="6" id="KW-1185">Reference proteome</keyword>
<dbReference type="GO" id="GO:0033627">
    <property type="term" value="P:cell adhesion mediated by integrin"/>
    <property type="evidence" value="ECO:0007669"/>
    <property type="project" value="TreeGrafter"/>
</dbReference>
<dbReference type="Proteomes" id="UP000694851">
    <property type="component" value="Unplaced"/>
</dbReference>
<dbReference type="GO" id="GO:0005178">
    <property type="term" value="F:integrin binding"/>
    <property type="evidence" value="ECO:0007669"/>
    <property type="project" value="TreeGrafter"/>
</dbReference>
<dbReference type="GO" id="GO:0098609">
    <property type="term" value="P:cell-cell adhesion"/>
    <property type="evidence" value="ECO:0007669"/>
    <property type="project" value="TreeGrafter"/>
</dbReference>
<reference evidence="7" key="1">
    <citation type="submission" date="2025-08" db="UniProtKB">
        <authorList>
            <consortium name="RefSeq"/>
        </authorList>
    </citation>
    <scope>IDENTIFICATION</scope>
    <source>
        <tissue evidence="7">Muscle</tissue>
    </source>
</reference>
<name>A0A8B7QRY5_HIPAR</name>
<dbReference type="GO" id="GO:0007229">
    <property type="term" value="P:integrin-mediated signaling pathway"/>
    <property type="evidence" value="ECO:0007669"/>
    <property type="project" value="UniProtKB-KW"/>
</dbReference>
<sequence>MGWLQLPEMTQADSRKQYGRFRKRCSSGAGILVSSRASETQRPFPGGPVLGARDTAMDRTVPAHRELWGKAKTIKFLEDRGQVAMNTMKEDKARERTEGCHRPLGRWGLEDPEWRKWARWKLGKGDGGRGSACGLSAACVEDSVTPIILRLNFSLVGKPIPSFGHLQPMLAADAPTYFTASLPFEKNCGADHVCQDDLRISFGSSG</sequence>
<protein>
    <submittedName>
        <fullName evidence="7">Uncharacterized protein LOC109378917</fullName>
    </submittedName>
</protein>
<evidence type="ECO:0000256" key="3">
    <source>
        <dbReference type="ARBA" id="ARBA00023136"/>
    </source>
</evidence>
<dbReference type="InterPro" id="IPR032695">
    <property type="entry name" value="Integrin_dom_sf"/>
</dbReference>
<dbReference type="GO" id="GO:0007160">
    <property type="term" value="P:cell-matrix adhesion"/>
    <property type="evidence" value="ECO:0007669"/>
    <property type="project" value="TreeGrafter"/>
</dbReference>
<dbReference type="OrthoDB" id="5317514at2759"/>
<accession>A0A8B7QRY5</accession>
<dbReference type="Gene3D" id="2.60.40.1460">
    <property type="entry name" value="Integrin domains. Chain A, domain 2"/>
    <property type="match status" value="1"/>
</dbReference>
<gene>
    <name evidence="7" type="primary">LOC109378917</name>
</gene>
<dbReference type="KEGG" id="hai:109378917"/>
<evidence type="ECO:0000313" key="6">
    <source>
        <dbReference type="Proteomes" id="UP000694851"/>
    </source>
</evidence>
<dbReference type="SUPFAM" id="SSF69179">
    <property type="entry name" value="Integrin domains"/>
    <property type="match status" value="1"/>
</dbReference>
<dbReference type="RefSeq" id="XP_019490715.1">
    <property type="nucleotide sequence ID" value="XM_019635170.1"/>
</dbReference>
<keyword evidence="3" id="KW-0472">Membrane</keyword>
<feature type="region of interest" description="Disordered" evidence="5">
    <location>
        <begin position="34"/>
        <end position="53"/>
    </location>
</feature>
<dbReference type="GO" id="GO:0008305">
    <property type="term" value="C:integrin complex"/>
    <property type="evidence" value="ECO:0007669"/>
    <property type="project" value="TreeGrafter"/>
</dbReference>
<dbReference type="PANTHER" id="PTHR23220:SF118">
    <property type="entry name" value="INTEGRIN ALPHA-X"/>
    <property type="match status" value="1"/>
</dbReference>
<organism evidence="6 7">
    <name type="scientific">Hipposideros armiger</name>
    <name type="common">Great Himalayan leaf-nosed bat</name>
    <dbReference type="NCBI Taxonomy" id="186990"/>
    <lineage>
        <taxon>Eukaryota</taxon>
        <taxon>Metazoa</taxon>
        <taxon>Chordata</taxon>
        <taxon>Craniata</taxon>
        <taxon>Vertebrata</taxon>
        <taxon>Euteleostomi</taxon>
        <taxon>Mammalia</taxon>
        <taxon>Eutheria</taxon>
        <taxon>Laurasiatheria</taxon>
        <taxon>Chiroptera</taxon>
        <taxon>Yinpterochiroptera</taxon>
        <taxon>Rhinolophoidea</taxon>
        <taxon>Hipposideridae</taxon>
        <taxon>Hipposideros</taxon>
    </lineage>
</organism>
<evidence type="ECO:0000313" key="7">
    <source>
        <dbReference type="RefSeq" id="XP_019490715.1"/>
    </source>
</evidence>
<dbReference type="AlphaFoldDB" id="A0A8B7QRY5"/>